<dbReference type="GO" id="GO:0016614">
    <property type="term" value="F:oxidoreductase activity, acting on CH-OH group of donors"/>
    <property type="evidence" value="ECO:0007669"/>
    <property type="project" value="InterPro"/>
</dbReference>
<dbReference type="AlphaFoldDB" id="A0AAV1JEW6"/>
<dbReference type="InterPro" id="IPR036188">
    <property type="entry name" value="FAD/NAD-bd_sf"/>
</dbReference>
<dbReference type="GO" id="GO:0050660">
    <property type="term" value="F:flavin adenine dinucleotide binding"/>
    <property type="evidence" value="ECO:0007669"/>
    <property type="project" value="InterPro"/>
</dbReference>
<dbReference type="Pfam" id="PF00732">
    <property type="entry name" value="GMC_oxred_N"/>
    <property type="match status" value="1"/>
</dbReference>
<dbReference type="SUPFAM" id="SSF51905">
    <property type="entry name" value="FAD/NAD(P)-binding domain"/>
    <property type="match status" value="1"/>
</dbReference>
<keyword evidence="4" id="KW-1185">Reference proteome</keyword>
<dbReference type="Proteomes" id="UP001497472">
    <property type="component" value="Unassembled WGS sequence"/>
</dbReference>
<name>A0AAV1JEW6_9NEOP</name>
<proteinExistence type="inferred from homology"/>
<comment type="similarity">
    <text evidence="1">Belongs to the GMC oxidoreductase family.</text>
</comment>
<dbReference type="PANTHER" id="PTHR11552">
    <property type="entry name" value="GLUCOSE-METHANOL-CHOLINE GMC OXIDOREDUCTASE"/>
    <property type="match status" value="1"/>
</dbReference>
<dbReference type="PANTHER" id="PTHR11552:SF154">
    <property type="entry name" value="FI04917P"/>
    <property type="match status" value="1"/>
</dbReference>
<feature type="domain" description="Glucose-methanol-choline oxidoreductase N-terminal" evidence="2">
    <location>
        <begin position="416"/>
        <end position="430"/>
    </location>
</feature>
<dbReference type="Pfam" id="PF05199">
    <property type="entry name" value="GMC_oxred_C"/>
    <property type="match status" value="1"/>
</dbReference>
<gene>
    <name evidence="3" type="ORF">LNINA_LOCUS7137</name>
</gene>
<evidence type="ECO:0000313" key="4">
    <source>
        <dbReference type="Proteomes" id="UP001497472"/>
    </source>
</evidence>
<evidence type="ECO:0000313" key="3">
    <source>
        <dbReference type="EMBL" id="CAK1547679.1"/>
    </source>
</evidence>
<dbReference type="PROSITE" id="PS00624">
    <property type="entry name" value="GMC_OXRED_2"/>
    <property type="match status" value="1"/>
</dbReference>
<dbReference type="SUPFAM" id="SSF54373">
    <property type="entry name" value="FAD-linked reductases, C-terminal domain"/>
    <property type="match status" value="1"/>
</dbReference>
<reference evidence="3 4" key="1">
    <citation type="submission" date="2023-11" db="EMBL/GenBank/DDBJ databases">
        <authorList>
            <person name="Okamura Y."/>
        </authorList>
    </citation>
    <scope>NUCLEOTIDE SEQUENCE [LARGE SCALE GENOMIC DNA]</scope>
</reference>
<protein>
    <recommendedName>
        <fullName evidence="2">Glucose-methanol-choline oxidoreductase N-terminal domain-containing protein</fullName>
    </recommendedName>
</protein>
<evidence type="ECO:0000259" key="2">
    <source>
        <dbReference type="PROSITE" id="PS00624"/>
    </source>
</evidence>
<comment type="caution">
    <text evidence="3">The sequence shown here is derived from an EMBL/GenBank/DDBJ whole genome shotgun (WGS) entry which is preliminary data.</text>
</comment>
<dbReference type="Gene3D" id="3.30.560.10">
    <property type="entry name" value="Glucose Oxidase, domain 3"/>
    <property type="match status" value="1"/>
</dbReference>
<accession>A0AAV1JEW6</accession>
<evidence type="ECO:0000256" key="1">
    <source>
        <dbReference type="ARBA" id="ARBA00010790"/>
    </source>
</evidence>
<sequence>MSTTWIAPDIAPVCETAQAPLTQCSQTGYMFLALVTQLFGKSIDGKYSKVNPYSRPHDTFYDGESFPSHHVSGAYGPFSSYQTNFASHPPHITPNLQYVHMPKFDFEDSYSGKQYSNKEPIFEFNFDGRYDSDFEDSKKIEVKEKPEGKKERKKRHIKDYDFIVVGAGSAGCVLANRLSEVKKWKVLLLEAGAEEPDVTSVPALATVLGNSNIDWMYRTQPEKLTCRSQRGQTCAWYRGKTMGGSSATNYMVYIRGNRLDYDEWADEGNHGWSYDEILPYFKKSENNREIEAHDRVYHGVGGPLNVERFPYVDKATFMIVQAFKEKGLPITDLNRESNYGTDISLSTSKDGQRQSTNTAFIRPIRHKRPNLDIIINAFATKVMIDPVTKVALGVEYYKDGILHKVFAKHEVIVSAGAINSPKLLKLSGIGPKEELVSLHIPVLMDLKVGHNLQDHVTTDALIVALSNKTSTSINGEQLLGELYKYHAQHPKKDGPLSTTSVLNSIGFIKTIITKEDAPDVQLHFDGRNVAEFYSDPTSYLASNVLPLPFYNGFAPRPLLLKPKSRGLILLNQTDPLFGPPLIYPGFFKVKEDVDTLIEGLRFAVSLEETEAFKLSGASYVRIPVPGCTDYVWGSNEYFFCLLTHYTTTIYHPVGTCKMGPRWDKHAVVDPRLRVYGIKKLRVIDASIMPTIVRGNTNAPTIMIAEKASDMIKEEWLSHKF</sequence>
<organism evidence="3 4">
    <name type="scientific">Leptosia nina</name>
    <dbReference type="NCBI Taxonomy" id="320188"/>
    <lineage>
        <taxon>Eukaryota</taxon>
        <taxon>Metazoa</taxon>
        <taxon>Ecdysozoa</taxon>
        <taxon>Arthropoda</taxon>
        <taxon>Hexapoda</taxon>
        <taxon>Insecta</taxon>
        <taxon>Pterygota</taxon>
        <taxon>Neoptera</taxon>
        <taxon>Endopterygota</taxon>
        <taxon>Lepidoptera</taxon>
        <taxon>Glossata</taxon>
        <taxon>Ditrysia</taxon>
        <taxon>Papilionoidea</taxon>
        <taxon>Pieridae</taxon>
        <taxon>Pierinae</taxon>
        <taxon>Leptosia</taxon>
    </lineage>
</organism>
<dbReference type="EMBL" id="CAVLEF010000009">
    <property type="protein sequence ID" value="CAK1547679.1"/>
    <property type="molecule type" value="Genomic_DNA"/>
</dbReference>
<dbReference type="InterPro" id="IPR000172">
    <property type="entry name" value="GMC_OxRdtase_N"/>
</dbReference>
<dbReference type="InterPro" id="IPR012132">
    <property type="entry name" value="GMC_OxRdtase"/>
</dbReference>
<dbReference type="Gene3D" id="3.50.50.60">
    <property type="entry name" value="FAD/NAD(P)-binding domain"/>
    <property type="match status" value="1"/>
</dbReference>
<dbReference type="InterPro" id="IPR007867">
    <property type="entry name" value="GMC_OxRtase_C"/>
</dbReference>